<evidence type="ECO:0000313" key="3">
    <source>
        <dbReference type="Proteomes" id="UP000076532"/>
    </source>
</evidence>
<accession>A0A166HVI0</accession>
<dbReference type="AlphaFoldDB" id="A0A166HVI0"/>
<protein>
    <submittedName>
        <fullName evidence="2">Uncharacterized protein</fullName>
    </submittedName>
</protein>
<name>A0A166HVI0_9AGAM</name>
<dbReference type="OrthoDB" id="3357029at2759"/>
<organism evidence="2 3">
    <name type="scientific">Athelia psychrophila</name>
    <dbReference type="NCBI Taxonomy" id="1759441"/>
    <lineage>
        <taxon>Eukaryota</taxon>
        <taxon>Fungi</taxon>
        <taxon>Dikarya</taxon>
        <taxon>Basidiomycota</taxon>
        <taxon>Agaricomycotina</taxon>
        <taxon>Agaricomycetes</taxon>
        <taxon>Agaricomycetidae</taxon>
        <taxon>Atheliales</taxon>
        <taxon>Atheliaceae</taxon>
        <taxon>Athelia</taxon>
    </lineage>
</organism>
<gene>
    <name evidence="2" type="ORF">FIBSPDRAFT_862934</name>
</gene>
<proteinExistence type="predicted"/>
<feature type="transmembrane region" description="Helical" evidence="1">
    <location>
        <begin position="49"/>
        <end position="72"/>
    </location>
</feature>
<reference evidence="2 3" key="1">
    <citation type="journal article" date="2016" name="Mol. Biol. Evol.">
        <title>Comparative Genomics of Early-Diverging Mushroom-Forming Fungi Provides Insights into the Origins of Lignocellulose Decay Capabilities.</title>
        <authorList>
            <person name="Nagy L.G."/>
            <person name="Riley R."/>
            <person name="Tritt A."/>
            <person name="Adam C."/>
            <person name="Daum C."/>
            <person name="Floudas D."/>
            <person name="Sun H."/>
            <person name="Yadav J.S."/>
            <person name="Pangilinan J."/>
            <person name="Larsson K.H."/>
            <person name="Matsuura K."/>
            <person name="Barry K."/>
            <person name="Labutti K."/>
            <person name="Kuo R."/>
            <person name="Ohm R.A."/>
            <person name="Bhattacharya S.S."/>
            <person name="Shirouzu T."/>
            <person name="Yoshinaga Y."/>
            <person name="Martin F.M."/>
            <person name="Grigoriev I.V."/>
            <person name="Hibbett D.S."/>
        </authorList>
    </citation>
    <scope>NUCLEOTIDE SEQUENCE [LARGE SCALE GENOMIC DNA]</scope>
    <source>
        <strain evidence="2 3">CBS 109695</strain>
    </source>
</reference>
<keyword evidence="1" id="KW-0472">Membrane</keyword>
<dbReference type="EMBL" id="KV417565">
    <property type="protein sequence ID" value="KZP19284.1"/>
    <property type="molecule type" value="Genomic_DNA"/>
</dbReference>
<keyword evidence="1" id="KW-0812">Transmembrane</keyword>
<evidence type="ECO:0000256" key="1">
    <source>
        <dbReference type="SAM" id="Phobius"/>
    </source>
</evidence>
<dbReference type="Proteomes" id="UP000076532">
    <property type="component" value="Unassembled WGS sequence"/>
</dbReference>
<sequence>MNPSAADFAAVFSPVVGRMLLAFSAGVLHSAPAAQVMEDGIVTRYPFIPLAIFLFSVYLYALLALGVFVWAASTGRPSAGKMGAKNQVREYRLASDSGSATDDESPGQARELAIKAQWHISQPSSLVAALFGGTREEKGGHDVDTDVWGEHGNEKRLAVGLREQTEEDGSNKRLVYGVWEVTQGFKEDKDECLPILTVSRH</sequence>
<evidence type="ECO:0000313" key="2">
    <source>
        <dbReference type="EMBL" id="KZP19284.1"/>
    </source>
</evidence>
<keyword evidence="3" id="KW-1185">Reference proteome</keyword>
<keyword evidence="1" id="KW-1133">Transmembrane helix</keyword>